<dbReference type="Proteomes" id="UP000177042">
    <property type="component" value="Unassembled WGS sequence"/>
</dbReference>
<dbReference type="PANTHER" id="PTHR23305">
    <property type="entry name" value="OBG GTPASE FAMILY"/>
    <property type="match status" value="1"/>
</dbReference>
<dbReference type="GO" id="GO:0005524">
    <property type="term" value="F:ATP binding"/>
    <property type="evidence" value="ECO:0007669"/>
    <property type="project" value="UniProtKB-UniRule"/>
</dbReference>
<dbReference type="InterPro" id="IPR023192">
    <property type="entry name" value="TGS-like_dom_sf"/>
</dbReference>
<dbReference type="PROSITE" id="PS51710">
    <property type="entry name" value="G_OBG"/>
    <property type="match status" value="1"/>
</dbReference>
<feature type="domain" description="OBG-type G" evidence="7">
    <location>
        <begin position="2"/>
        <end position="271"/>
    </location>
</feature>
<evidence type="ECO:0000313" key="10">
    <source>
        <dbReference type="Proteomes" id="UP000177042"/>
    </source>
</evidence>
<dbReference type="PROSITE" id="PS51880">
    <property type="entry name" value="TGS"/>
    <property type="match status" value="1"/>
</dbReference>
<dbReference type="Pfam" id="PF01926">
    <property type="entry name" value="MMR_HSR1"/>
    <property type="match status" value="1"/>
</dbReference>
<evidence type="ECO:0000313" key="9">
    <source>
        <dbReference type="EMBL" id="OGE25080.1"/>
    </source>
</evidence>
<dbReference type="InterPro" id="IPR004396">
    <property type="entry name" value="ATPase_YchF/OLA1"/>
</dbReference>
<dbReference type="PIRSF" id="PIRSF006641">
    <property type="entry name" value="CHP00092"/>
    <property type="match status" value="1"/>
</dbReference>
<feature type="binding site" evidence="6">
    <location>
        <begin position="11"/>
        <end position="16"/>
    </location>
    <ligand>
        <name>ATP</name>
        <dbReference type="ChEBI" id="CHEBI:30616"/>
    </ligand>
</feature>
<protein>
    <recommendedName>
        <fullName evidence="6">Ribosome-binding ATPase YchF</fullName>
    </recommendedName>
</protein>
<dbReference type="FunFam" id="3.10.20.30:FF:000001">
    <property type="entry name" value="Ribosome-binding ATPase YchF"/>
    <property type="match status" value="1"/>
</dbReference>
<dbReference type="Gene3D" id="3.10.20.30">
    <property type="match status" value="1"/>
</dbReference>
<evidence type="ECO:0000256" key="1">
    <source>
        <dbReference type="ARBA" id="ARBA00001946"/>
    </source>
</evidence>
<comment type="caution">
    <text evidence="9">The sequence shown here is derived from an EMBL/GenBank/DDBJ whole genome shotgun (WGS) entry which is preliminary data.</text>
</comment>
<dbReference type="InterPro" id="IPR013029">
    <property type="entry name" value="YchF_C"/>
</dbReference>
<evidence type="ECO:0000256" key="5">
    <source>
        <dbReference type="ARBA" id="ARBA00022842"/>
    </source>
</evidence>
<comment type="similarity">
    <text evidence="6">Belongs to the TRAFAC class OBG-HflX-like GTPase superfamily. OBG GTPase family. YchF/OLA1 subfamily.</text>
</comment>
<dbReference type="AlphaFoldDB" id="A0A1F5J980"/>
<dbReference type="PRINTS" id="PR00326">
    <property type="entry name" value="GTP1OBG"/>
</dbReference>
<reference evidence="9 10" key="1">
    <citation type="journal article" date="2016" name="Nat. Commun.">
        <title>Thousands of microbial genomes shed light on interconnected biogeochemical processes in an aquifer system.</title>
        <authorList>
            <person name="Anantharaman K."/>
            <person name="Brown C.T."/>
            <person name="Hug L.A."/>
            <person name="Sharon I."/>
            <person name="Castelle C.J."/>
            <person name="Probst A.J."/>
            <person name="Thomas B.C."/>
            <person name="Singh A."/>
            <person name="Wilkins M.J."/>
            <person name="Karaoz U."/>
            <person name="Brodie E.L."/>
            <person name="Williams K.H."/>
            <person name="Hubbard S.S."/>
            <person name="Banfield J.F."/>
        </authorList>
    </citation>
    <scope>NUCLEOTIDE SEQUENCE [LARGE SCALE GENOMIC DNA]</scope>
</reference>
<keyword evidence="5" id="KW-0460">Magnesium</keyword>
<feature type="domain" description="TGS" evidence="8">
    <location>
        <begin position="293"/>
        <end position="376"/>
    </location>
</feature>
<comment type="function">
    <text evidence="6">ATPase that binds to both the 70S ribosome and the 50S ribosomal subunit in a nucleotide-independent manner.</text>
</comment>
<dbReference type="PANTHER" id="PTHR23305:SF18">
    <property type="entry name" value="OBG-TYPE G DOMAIN-CONTAINING PROTEIN"/>
    <property type="match status" value="1"/>
</dbReference>
<dbReference type="HAMAP" id="MF_00944">
    <property type="entry name" value="YchF_OLA1_ATPase"/>
    <property type="match status" value="1"/>
</dbReference>
<dbReference type="NCBIfam" id="TIGR00092">
    <property type="entry name" value="redox-regulated ATPase YchF"/>
    <property type="match status" value="1"/>
</dbReference>
<dbReference type="GO" id="GO:0005737">
    <property type="term" value="C:cytoplasm"/>
    <property type="evidence" value="ECO:0007669"/>
    <property type="project" value="TreeGrafter"/>
</dbReference>
<keyword evidence="3 6" id="KW-0547">Nucleotide-binding</keyword>
<keyword evidence="2" id="KW-0479">Metal-binding</keyword>
<dbReference type="GO" id="GO:0043023">
    <property type="term" value="F:ribosomal large subunit binding"/>
    <property type="evidence" value="ECO:0007669"/>
    <property type="project" value="UniProtKB-UniRule"/>
</dbReference>
<dbReference type="InterPro" id="IPR012675">
    <property type="entry name" value="Beta-grasp_dom_sf"/>
</dbReference>
<evidence type="ECO:0000259" key="8">
    <source>
        <dbReference type="PROSITE" id="PS51880"/>
    </source>
</evidence>
<organism evidence="9 10">
    <name type="scientific">Candidatus Daviesbacteria bacterium RIFCSPHIGHO2_02_FULL_39_12</name>
    <dbReference type="NCBI Taxonomy" id="1797770"/>
    <lineage>
        <taxon>Bacteria</taxon>
        <taxon>Candidatus Daviesiibacteriota</taxon>
    </lineage>
</organism>
<evidence type="ECO:0000256" key="4">
    <source>
        <dbReference type="ARBA" id="ARBA00022840"/>
    </source>
</evidence>
<dbReference type="SUPFAM" id="SSF81271">
    <property type="entry name" value="TGS-like"/>
    <property type="match status" value="1"/>
</dbReference>
<dbReference type="GO" id="GO:0016887">
    <property type="term" value="F:ATP hydrolysis activity"/>
    <property type="evidence" value="ECO:0007669"/>
    <property type="project" value="UniProtKB-UniRule"/>
</dbReference>
<dbReference type="EMBL" id="MFCX01000032">
    <property type="protein sequence ID" value="OGE25080.1"/>
    <property type="molecule type" value="Genomic_DNA"/>
</dbReference>
<dbReference type="InterPro" id="IPR012676">
    <property type="entry name" value="TGS-like"/>
</dbReference>
<dbReference type="InterPro" id="IPR004095">
    <property type="entry name" value="TGS"/>
</dbReference>
<dbReference type="InterPro" id="IPR031167">
    <property type="entry name" value="G_OBG"/>
</dbReference>
<dbReference type="CDD" id="cd04867">
    <property type="entry name" value="TGS_YchF_OLA1"/>
    <property type="match status" value="1"/>
</dbReference>
<accession>A0A1F5J980</accession>
<keyword evidence="4 6" id="KW-0067">ATP-binding</keyword>
<dbReference type="GO" id="GO:0005525">
    <property type="term" value="F:GTP binding"/>
    <property type="evidence" value="ECO:0007669"/>
    <property type="project" value="InterPro"/>
</dbReference>
<dbReference type="InterPro" id="IPR027417">
    <property type="entry name" value="P-loop_NTPase"/>
</dbReference>
<evidence type="ECO:0000256" key="3">
    <source>
        <dbReference type="ARBA" id="ARBA00022741"/>
    </source>
</evidence>
<comment type="cofactor">
    <cofactor evidence="1">
        <name>Mg(2+)</name>
        <dbReference type="ChEBI" id="CHEBI:18420"/>
    </cofactor>
</comment>
<evidence type="ECO:0000256" key="6">
    <source>
        <dbReference type="HAMAP-Rule" id="MF_00944"/>
    </source>
</evidence>
<dbReference type="Pfam" id="PF06071">
    <property type="entry name" value="YchF-GTPase_C"/>
    <property type="match status" value="1"/>
</dbReference>
<evidence type="ECO:0000259" key="7">
    <source>
        <dbReference type="PROSITE" id="PS51710"/>
    </source>
</evidence>
<dbReference type="Gene3D" id="3.40.50.300">
    <property type="entry name" value="P-loop containing nucleotide triphosphate hydrolases"/>
    <property type="match status" value="1"/>
</dbReference>
<name>A0A1F5J980_9BACT</name>
<dbReference type="Gene3D" id="1.10.150.300">
    <property type="entry name" value="TGS-like domain"/>
    <property type="match status" value="1"/>
</dbReference>
<sequence length="378" mass="41455">MVKAGIVGLPNVGKSTLFNALLKKRVALSANYPFATIEPNIGVVAVPDARLSKLGELVKEEEHMDQMPPLVPAVVEFVDIAGLVKGASTGAGLGNQFLSHIREVDAILHVIRDFEDVEVIREGSISPDEDKLTIEIELGLADLQTIEKVQSSKFPGLAPRSHAKGGRSGAGKVQSDNLKFKVSAIEKIRVVLNAGQMANAANLTDDEQEVVRELHLLTLKPILYAYNVSEAEYADKLRDSSLITQNDKFVICAKVEEELADLTEEERIEYLKELGIEETGLERLIKKAYFFLGLISFLTAGKKEVRAWTIKRGTKAPQAAGVIHTDFEKKFIRAEVVEYGKLIEAGSHSAAKTKGWVRTEGKDYIMQDGDVVEFLIGS</sequence>
<proteinExistence type="inferred from homology"/>
<evidence type="ECO:0000256" key="2">
    <source>
        <dbReference type="ARBA" id="ARBA00022723"/>
    </source>
</evidence>
<dbReference type="CDD" id="cd01900">
    <property type="entry name" value="YchF"/>
    <property type="match status" value="1"/>
</dbReference>
<dbReference type="InterPro" id="IPR006073">
    <property type="entry name" value="GTP-bd"/>
</dbReference>
<dbReference type="GO" id="GO:0046872">
    <property type="term" value="F:metal ion binding"/>
    <property type="evidence" value="ECO:0007669"/>
    <property type="project" value="UniProtKB-KW"/>
</dbReference>
<gene>
    <name evidence="6" type="primary">ychF</name>
    <name evidence="9" type="ORF">A3C26_01945</name>
</gene>
<dbReference type="SUPFAM" id="SSF52540">
    <property type="entry name" value="P-loop containing nucleoside triphosphate hydrolases"/>
    <property type="match status" value="1"/>
</dbReference>
<dbReference type="InterPro" id="IPR041706">
    <property type="entry name" value="YchF_N"/>
</dbReference>